<dbReference type="GO" id="GO:0006313">
    <property type="term" value="P:DNA transposition"/>
    <property type="evidence" value="ECO:0007669"/>
    <property type="project" value="InterPro"/>
</dbReference>
<dbReference type="EMBL" id="BGJZ01000052">
    <property type="protein sequence ID" value="GBH07740.1"/>
    <property type="molecule type" value="Genomic_DNA"/>
</dbReference>
<dbReference type="Proteomes" id="UP000247480">
    <property type="component" value="Unassembled WGS sequence"/>
</dbReference>
<proteinExistence type="predicted"/>
<sequence length="75" mass="8629">MPRRSILSASERDTLLALPYTQGLTDAGKPVNTNLYQYLSPLGWEHINLTGDYVWRQSRKLEDGKFRPLRQLGKP</sequence>
<evidence type="ECO:0000313" key="6">
    <source>
        <dbReference type="Proteomes" id="UP000247480"/>
    </source>
</evidence>
<organism evidence="3 6">
    <name type="scientific">Pseudomonas syringae pv. actinidiae</name>
    <dbReference type="NCBI Taxonomy" id="103796"/>
    <lineage>
        <taxon>Bacteria</taxon>
        <taxon>Pseudomonadati</taxon>
        <taxon>Pseudomonadota</taxon>
        <taxon>Gammaproteobacteria</taxon>
        <taxon>Pseudomonadales</taxon>
        <taxon>Pseudomonadaceae</taxon>
        <taxon>Pseudomonas</taxon>
        <taxon>Pseudomonas syringae</taxon>
    </lineage>
</organism>
<dbReference type="AlphaFoldDB" id="A0A0K8M854"/>
<evidence type="ECO:0000313" key="5">
    <source>
        <dbReference type="Proteomes" id="UP000230024"/>
    </source>
</evidence>
<reference evidence="4 7" key="3">
    <citation type="submission" date="2018-04" db="EMBL/GenBank/DDBJ databases">
        <title>Draft genome sequence of Pseudomonas syringae pv. actinidiae biovar 3 strains isolated from kiwifruit in Kagawa prefecture.</title>
        <authorList>
            <person name="Tabuchi M."/>
            <person name="Saito M."/>
            <person name="Fujiwara S."/>
            <person name="Sasa N."/>
            <person name="Akimitsu K."/>
            <person name="Gomi K."/>
            <person name="Konishi-Sugita S."/>
            <person name="Hamano K."/>
            <person name="Kataoka I."/>
        </authorList>
    </citation>
    <scope>NUCLEOTIDE SEQUENCE [LARGE SCALE GENOMIC DNA]</scope>
    <source>
        <strain evidence="4 7">MAFF212211</strain>
    </source>
</reference>
<dbReference type="Proteomes" id="UP000230024">
    <property type="component" value="Chromosome"/>
</dbReference>
<dbReference type="InterPro" id="IPR002513">
    <property type="entry name" value="Tn3_Tnp_DDE_dom"/>
</dbReference>
<name>A0A0K8M854_PSESF</name>
<dbReference type="EMBL" id="BGKA01000026">
    <property type="protein sequence ID" value="GBH14980.1"/>
    <property type="molecule type" value="Genomic_DNA"/>
</dbReference>
<evidence type="ECO:0000313" key="4">
    <source>
        <dbReference type="EMBL" id="GBH14980.1"/>
    </source>
</evidence>
<dbReference type="Pfam" id="PF01526">
    <property type="entry name" value="DDE_Tnp_Tn3"/>
    <property type="match status" value="1"/>
</dbReference>
<dbReference type="GO" id="GO:0004803">
    <property type="term" value="F:transposase activity"/>
    <property type="evidence" value="ECO:0007669"/>
    <property type="project" value="InterPro"/>
</dbReference>
<evidence type="ECO:0000313" key="3">
    <source>
        <dbReference type="EMBL" id="GBH07740.1"/>
    </source>
</evidence>
<feature type="domain" description="Tn3 transposase DDE" evidence="1">
    <location>
        <begin position="22"/>
        <end position="53"/>
    </location>
</feature>
<dbReference type="Proteomes" id="UP000248291">
    <property type="component" value="Unassembled WGS sequence"/>
</dbReference>
<evidence type="ECO:0000313" key="2">
    <source>
        <dbReference type="EMBL" id="ATV19973.1"/>
    </source>
</evidence>
<reference evidence="3 6" key="2">
    <citation type="submission" date="2018-04" db="EMBL/GenBank/DDBJ databases">
        <title>Draft genome sequence of Pseudomonas syringae pv. actinidiae biovar 1 strains isolated from kiwifruit in Kagawa prefecture.</title>
        <authorList>
            <person name="Tabuchi M."/>
            <person name="Saito M."/>
            <person name="Fujiwara S."/>
            <person name="Sasa N."/>
            <person name="Akimitsu K."/>
            <person name="Gomi K."/>
            <person name="Konishi-Sugita S."/>
            <person name="Hamano K."/>
            <person name="Kataoka I."/>
        </authorList>
    </citation>
    <scope>NUCLEOTIDE SEQUENCE [LARGE SCALE GENOMIC DNA]</scope>
    <source>
        <strain evidence="3 6">MAFF212206</strain>
    </source>
</reference>
<accession>A0A0K8M854</accession>
<dbReference type="EMBL" id="CP024712">
    <property type="protein sequence ID" value="ATV19973.1"/>
    <property type="molecule type" value="Genomic_DNA"/>
</dbReference>
<evidence type="ECO:0000313" key="7">
    <source>
        <dbReference type="Proteomes" id="UP000248291"/>
    </source>
</evidence>
<protein>
    <submittedName>
        <fullName evidence="3">Transposase and inactivated derivatives</fullName>
    </submittedName>
</protein>
<reference evidence="2 5" key="1">
    <citation type="submission" date="2017-11" db="EMBL/GenBank/DDBJ databases">
        <title>Complete DNA Sequence of Pseudomonas syringae pv. actinidiae, biovar 5 (Psa5).</title>
        <authorList>
            <person name="Butler M."/>
            <person name="Taiaroa G."/>
            <person name="Sumpter N."/>
            <person name="Poulter R."/>
        </authorList>
    </citation>
    <scope>NUCLEOTIDE SEQUENCE [LARGE SCALE GENOMIC DNA]</scope>
    <source>
        <strain evidence="2 5">MAFF212063</strain>
    </source>
</reference>
<gene>
    <name evidence="2" type="ORF">CT122_26655</name>
    <name evidence="3" type="ORF">KPSA1_01100</name>
    <name evidence="4" type="ORF">KPSA3_00897</name>
</gene>
<evidence type="ECO:0000259" key="1">
    <source>
        <dbReference type="Pfam" id="PF01526"/>
    </source>
</evidence>